<proteinExistence type="predicted"/>
<name>A0A0L0GCC1_9EUKA</name>
<evidence type="ECO:0000313" key="1">
    <source>
        <dbReference type="EMBL" id="KNC86554.1"/>
    </source>
</evidence>
<organism evidence="1 2">
    <name type="scientific">Sphaeroforma arctica JP610</name>
    <dbReference type="NCBI Taxonomy" id="667725"/>
    <lineage>
        <taxon>Eukaryota</taxon>
        <taxon>Ichthyosporea</taxon>
        <taxon>Ichthyophonida</taxon>
        <taxon>Sphaeroforma</taxon>
    </lineage>
</organism>
<reference evidence="1 2" key="1">
    <citation type="submission" date="2011-02" db="EMBL/GenBank/DDBJ databases">
        <title>The Genome Sequence of Sphaeroforma arctica JP610.</title>
        <authorList>
            <consortium name="The Broad Institute Genome Sequencing Platform"/>
            <person name="Russ C."/>
            <person name="Cuomo C."/>
            <person name="Young S.K."/>
            <person name="Zeng Q."/>
            <person name="Gargeya S."/>
            <person name="Alvarado L."/>
            <person name="Berlin A."/>
            <person name="Chapman S.B."/>
            <person name="Chen Z."/>
            <person name="Freedman E."/>
            <person name="Gellesch M."/>
            <person name="Goldberg J."/>
            <person name="Griggs A."/>
            <person name="Gujja S."/>
            <person name="Heilman E."/>
            <person name="Heiman D."/>
            <person name="Howarth C."/>
            <person name="Mehta T."/>
            <person name="Neiman D."/>
            <person name="Pearson M."/>
            <person name="Roberts A."/>
            <person name="Saif S."/>
            <person name="Shea T."/>
            <person name="Shenoy N."/>
            <person name="Sisk P."/>
            <person name="Stolte C."/>
            <person name="Sykes S."/>
            <person name="White J."/>
            <person name="Yandava C."/>
            <person name="Burger G."/>
            <person name="Gray M.W."/>
            <person name="Holland P.W.H."/>
            <person name="King N."/>
            <person name="Lang F.B.F."/>
            <person name="Roger A.J."/>
            <person name="Ruiz-Trillo I."/>
            <person name="Haas B."/>
            <person name="Nusbaum C."/>
            <person name="Birren B."/>
        </authorList>
    </citation>
    <scope>NUCLEOTIDE SEQUENCE [LARGE SCALE GENOMIC DNA]</scope>
    <source>
        <strain evidence="1 2">JP610</strain>
    </source>
</reference>
<dbReference type="EMBL" id="KQ241647">
    <property type="protein sequence ID" value="KNC86554.1"/>
    <property type="molecule type" value="Genomic_DNA"/>
</dbReference>
<accession>A0A0L0GCC1</accession>
<keyword evidence="2" id="KW-1185">Reference proteome</keyword>
<dbReference type="AlphaFoldDB" id="A0A0L0GCC1"/>
<gene>
    <name evidence="1" type="ORF">SARC_01327</name>
</gene>
<dbReference type="Proteomes" id="UP000054560">
    <property type="component" value="Unassembled WGS sequence"/>
</dbReference>
<protein>
    <submittedName>
        <fullName evidence="1">Uncharacterized protein</fullName>
    </submittedName>
</protein>
<dbReference type="OrthoDB" id="439192at2759"/>
<dbReference type="RefSeq" id="XP_014160456.1">
    <property type="nucleotide sequence ID" value="XM_014304981.1"/>
</dbReference>
<sequence>MTNTKWKSENKLKGHSNFKMWLMELTVILRADDICDIIHHAMKPATNTNYERAWKDEEIGEGQHYIIKSVSPDIMATLSATMTPKEMFTMLYQNYGHVGEGGKIRWLSTTTRQREHG</sequence>
<dbReference type="GeneID" id="25901831"/>
<evidence type="ECO:0000313" key="2">
    <source>
        <dbReference type="Proteomes" id="UP000054560"/>
    </source>
</evidence>